<dbReference type="Proteomes" id="UP000275772">
    <property type="component" value="Unassembled WGS sequence"/>
</dbReference>
<accession>A0A383UR37</accession>
<evidence type="ECO:0000313" key="1">
    <source>
        <dbReference type="EMBL" id="SZF01722.1"/>
    </source>
</evidence>
<sequence length="48" mass="5748">MRKYARDFNYSMHARLKMSIIPQYLIKTLATQLSCRENLLTHILLIHT</sequence>
<proteinExistence type="predicted"/>
<dbReference type="EMBL" id="UNSH01000041">
    <property type="protein sequence ID" value="SZF01722.1"/>
    <property type="molecule type" value="Genomic_DNA"/>
</dbReference>
<evidence type="ECO:0000313" key="2">
    <source>
        <dbReference type="Proteomes" id="UP000275772"/>
    </source>
</evidence>
<organism evidence="1 2">
    <name type="scientific">Blumeria hordei</name>
    <name type="common">Barley powdery mildew</name>
    <name type="synonym">Blumeria graminis f. sp. hordei</name>
    <dbReference type="NCBI Taxonomy" id="2867405"/>
    <lineage>
        <taxon>Eukaryota</taxon>
        <taxon>Fungi</taxon>
        <taxon>Dikarya</taxon>
        <taxon>Ascomycota</taxon>
        <taxon>Pezizomycotina</taxon>
        <taxon>Leotiomycetes</taxon>
        <taxon>Erysiphales</taxon>
        <taxon>Erysiphaceae</taxon>
        <taxon>Blumeria</taxon>
    </lineage>
</organism>
<dbReference type="AlphaFoldDB" id="A0A383UR37"/>
<protein>
    <submittedName>
        <fullName evidence="1">Uncharacterized protein</fullName>
    </submittedName>
</protein>
<gene>
    <name evidence="1" type="ORF">BLGHR1_12492</name>
</gene>
<dbReference type="VEuPathDB" id="FungiDB:BLGHR1_12492"/>
<reference evidence="1 2" key="1">
    <citation type="submission" date="2017-11" db="EMBL/GenBank/DDBJ databases">
        <authorList>
            <person name="Kracher B."/>
        </authorList>
    </citation>
    <scope>NUCLEOTIDE SEQUENCE [LARGE SCALE GENOMIC DNA]</scope>
    <source>
        <strain evidence="1 2">RACE1</strain>
    </source>
</reference>
<name>A0A383UR37_BLUHO</name>